<dbReference type="Pfam" id="PF02321">
    <property type="entry name" value="OEP"/>
    <property type="match status" value="2"/>
</dbReference>
<evidence type="ECO:0000256" key="3">
    <source>
        <dbReference type="ARBA" id="ARBA00022448"/>
    </source>
</evidence>
<accession>A0ABZ2C0S9</accession>
<gene>
    <name evidence="8" type="ORF">Bealeia1_00240</name>
</gene>
<dbReference type="Gene3D" id="1.20.1600.10">
    <property type="entry name" value="Outer membrane efflux proteins (OEP)"/>
    <property type="match status" value="1"/>
</dbReference>
<proteinExistence type="inferred from homology"/>
<reference evidence="8 9" key="1">
    <citation type="journal article" date="2024" name="Environ. Microbiol.">
        <title>Novel evolutionary insights on the interactions of the Holosporales (Alphaproteobacteria) with eukaryotic hosts from comparative genomics.</title>
        <authorList>
            <person name="Giovannini M."/>
            <person name="Petroni G."/>
            <person name="Castelli M."/>
        </authorList>
    </citation>
    <scope>NUCLEOTIDE SEQUENCE [LARGE SCALE GENOMIC DNA]</scope>
    <source>
        <strain evidence="8 9">US_Bl 15I1</strain>
    </source>
</reference>
<sequence>MLKNNFLWGTSFLVLCSQPLLGISLEEAIQKALEANPNILADQFAQSSAKEGIGVARSTLFPSLDVQNRGGYDYVHTKSKSAFPYSISAHAHTSRRVNNASVTLSQIIFDGFDTLYKIRESESGFEQATQQLGLTQEQVAFDVCRVFYTIQGEDDLIRISQDSIKKHKEILDMVKKRVKGGIGTRADVEQVESRLKDAEVALISSQAEKDKSIAEFISLVGVFPDKLVETPLPLDEIPAALDEILEEVSHQNPSVKVALKQMDVASAQYERSKAPFYPSITFQSSASENINPSGQRSKNGDVTAVGIVSYNIFSGGKNISEKRAQQEHLSEVKQKVAAARWATEKDTRLAWTDWKSSKERILELNKAININKKLSDDYTIQFRLVDRNLLDILDAYNDYYRSQAAKANSVAQEKINAARLLFNISALVKAPDTE</sequence>
<comment type="similarity">
    <text evidence="2">Belongs to the outer membrane factor (OMF) (TC 1.B.17) family.</text>
</comment>
<evidence type="ECO:0000256" key="5">
    <source>
        <dbReference type="ARBA" id="ARBA00022692"/>
    </source>
</evidence>
<dbReference type="InterPro" id="IPR051906">
    <property type="entry name" value="TolC-like"/>
</dbReference>
<dbReference type="InterPro" id="IPR010130">
    <property type="entry name" value="T1SS_OMP_TolC"/>
</dbReference>
<dbReference type="NCBIfam" id="TIGR01844">
    <property type="entry name" value="type_I_sec_TolC"/>
    <property type="match status" value="1"/>
</dbReference>
<keyword evidence="6" id="KW-0472">Membrane</keyword>
<dbReference type="InterPro" id="IPR003423">
    <property type="entry name" value="OMP_efflux"/>
</dbReference>
<evidence type="ECO:0000256" key="6">
    <source>
        <dbReference type="ARBA" id="ARBA00023136"/>
    </source>
</evidence>
<keyword evidence="5" id="KW-0812">Transmembrane</keyword>
<dbReference type="EMBL" id="CP133270">
    <property type="protein sequence ID" value="WVX66069.1"/>
    <property type="molecule type" value="Genomic_DNA"/>
</dbReference>
<protein>
    <submittedName>
        <fullName evidence="8">TolC family protein</fullName>
    </submittedName>
</protein>
<dbReference type="RefSeq" id="WP_331256608.1">
    <property type="nucleotide sequence ID" value="NZ_CP133270.1"/>
</dbReference>
<evidence type="ECO:0000256" key="7">
    <source>
        <dbReference type="ARBA" id="ARBA00023237"/>
    </source>
</evidence>
<evidence type="ECO:0000256" key="2">
    <source>
        <dbReference type="ARBA" id="ARBA00007613"/>
    </source>
</evidence>
<keyword evidence="3" id="KW-0813">Transport</keyword>
<evidence type="ECO:0000256" key="4">
    <source>
        <dbReference type="ARBA" id="ARBA00022452"/>
    </source>
</evidence>
<evidence type="ECO:0000313" key="8">
    <source>
        <dbReference type="EMBL" id="WVX66069.1"/>
    </source>
</evidence>
<evidence type="ECO:0000256" key="1">
    <source>
        <dbReference type="ARBA" id="ARBA00004442"/>
    </source>
</evidence>
<evidence type="ECO:0000313" key="9">
    <source>
        <dbReference type="Proteomes" id="UP001330434"/>
    </source>
</evidence>
<dbReference type="SUPFAM" id="SSF56954">
    <property type="entry name" value="Outer membrane efflux proteins (OEP)"/>
    <property type="match status" value="1"/>
</dbReference>
<keyword evidence="4" id="KW-1134">Transmembrane beta strand</keyword>
<dbReference type="PANTHER" id="PTHR30026">
    <property type="entry name" value="OUTER MEMBRANE PROTEIN TOLC"/>
    <property type="match status" value="1"/>
</dbReference>
<comment type="subcellular location">
    <subcellularLocation>
        <location evidence="1">Cell outer membrane</location>
    </subcellularLocation>
</comment>
<dbReference type="Proteomes" id="UP001330434">
    <property type="component" value="Chromosome"/>
</dbReference>
<keyword evidence="9" id="KW-1185">Reference proteome</keyword>
<organism evidence="8 9">
    <name type="scientific">Candidatus Bealeia paramacronuclearis</name>
    <dbReference type="NCBI Taxonomy" id="1921001"/>
    <lineage>
        <taxon>Bacteria</taxon>
        <taxon>Pseudomonadati</taxon>
        <taxon>Pseudomonadota</taxon>
        <taxon>Alphaproteobacteria</taxon>
        <taxon>Holosporales</taxon>
        <taxon>Holosporaceae</taxon>
        <taxon>Candidatus Bealeia</taxon>
    </lineage>
</organism>
<keyword evidence="7" id="KW-0998">Cell outer membrane</keyword>
<dbReference type="PANTHER" id="PTHR30026:SF22">
    <property type="entry name" value="OUTER MEMBRANE EFFLUX PROTEIN"/>
    <property type="match status" value="1"/>
</dbReference>
<name>A0ABZ2C0S9_9PROT</name>